<dbReference type="EMBL" id="PYLW01000009">
    <property type="protein sequence ID" value="PSV96863.1"/>
    <property type="molecule type" value="Genomic_DNA"/>
</dbReference>
<organism evidence="1 2">
    <name type="scientific">Photobacterium iliopiscarium</name>
    <dbReference type="NCBI Taxonomy" id="56192"/>
    <lineage>
        <taxon>Bacteria</taxon>
        <taxon>Pseudomonadati</taxon>
        <taxon>Pseudomonadota</taxon>
        <taxon>Gammaproteobacteria</taxon>
        <taxon>Vibrionales</taxon>
        <taxon>Vibrionaceae</taxon>
        <taxon>Photobacterium</taxon>
    </lineage>
</organism>
<gene>
    <name evidence="1" type="ORF">C9I88_10215</name>
</gene>
<protein>
    <submittedName>
        <fullName evidence="1">Uncharacterized protein</fullName>
    </submittedName>
</protein>
<dbReference type="RefSeq" id="WP_107237315.1">
    <property type="nucleotide sequence ID" value="NZ_PYLW01000009.1"/>
</dbReference>
<comment type="caution">
    <text evidence="1">The sequence shown here is derived from an EMBL/GenBank/DDBJ whole genome shotgun (WGS) entry which is preliminary data.</text>
</comment>
<dbReference type="Proteomes" id="UP000241954">
    <property type="component" value="Unassembled WGS sequence"/>
</dbReference>
<proteinExistence type="predicted"/>
<dbReference type="AlphaFoldDB" id="A0A2T3MKS4"/>
<sequence>MASLVGFFLLPHQQLKYRLIIARLKIKAMEKTIRYCVSHGINKNLNFLLHHLERYYIEFEVIYALLGDTKSL</sequence>
<name>A0A2T3MKS4_9GAMM</name>
<accession>A0A2T3MKS4</accession>
<evidence type="ECO:0000313" key="2">
    <source>
        <dbReference type="Proteomes" id="UP000241954"/>
    </source>
</evidence>
<evidence type="ECO:0000313" key="1">
    <source>
        <dbReference type="EMBL" id="PSV96863.1"/>
    </source>
</evidence>
<reference evidence="1 2" key="1">
    <citation type="submission" date="2018-01" db="EMBL/GenBank/DDBJ databases">
        <title>Whole genome sequencing of Histamine producing bacteria.</title>
        <authorList>
            <person name="Butler K."/>
        </authorList>
    </citation>
    <scope>NUCLEOTIDE SEQUENCE [LARGE SCALE GENOMIC DNA]</scope>
    <source>
        <strain evidence="1 2">NCIMB 13481</strain>
    </source>
</reference>